<dbReference type="STRING" id="453.Lfee_0815"/>
<dbReference type="EMBL" id="UASS01000018">
    <property type="protein sequence ID" value="SPX61216.1"/>
    <property type="molecule type" value="Genomic_DNA"/>
</dbReference>
<dbReference type="Proteomes" id="UP000054698">
    <property type="component" value="Unassembled WGS sequence"/>
</dbReference>
<dbReference type="PATRIC" id="fig|453.4.peg.880"/>
<evidence type="ECO:0000313" key="1">
    <source>
        <dbReference type="EMBL" id="KTD02660.1"/>
    </source>
</evidence>
<protein>
    <submittedName>
        <fullName evidence="1">Uncharacterized protein</fullName>
    </submittedName>
</protein>
<dbReference type="RefSeq" id="WP_058444151.1">
    <property type="nucleotide sequence ID" value="NZ_CAAAHT010000014.1"/>
</dbReference>
<keyword evidence="3" id="KW-1185">Reference proteome</keyword>
<evidence type="ECO:0000313" key="4">
    <source>
        <dbReference type="Proteomes" id="UP000251942"/>
    </source>
</evidence>
<sequence length="99" mass="11511">MGLHESEYHKDGNPLLTFLDILAGWTDSHMDKETTRKRISKIFSKYKQFKLNLSESLIDRLLRGYREQNVSLSIILKEFQSYLLKLSIKPRALSIAPDA</sequence>
<evidence type="ECO:0000313" key="2">
    <source>
        <dbReference type="EMBL" id="SPX61216.1"/>
    </source>
</evidence>
<dbReference type="EMBL" id="LNYB01000023">
    <property type="protein sequence ID" value="KTD02660.1"/>
    <property type="molecule type" value="Genomic_DNA"/>
</dbReference>
<organism evidence="1 3">
    <name type="scientific">Legionella feeleii</name>
    <dbReference type="NCBI Taxonomy" id="453"/>
    <lineage>
        <taxon>Bacteria</taxon>
        <taxon>Pseudomonadati</taxon>
        <taxon>Pseudomonadota</taxon>
        <taxon>Gammaproteobacteria</taxon>
        <taxon>Legionellales</taxon>
        <taxon>Legionellaceae</taxon>
        <taxon>Legionella</taxon>
    </lineage>
</organism>
<dbReference type="Proteomes" id="UP000251942">
    <property type="component" value="Unassembled WGS sequence"/>
</dbReference>
<dbReference type="AlphaFoldDB" id="A0A0W0U3M9"/>
<gene>
    <name evidence="1" type="ORF">Lfee_0815</name>
    <name evidence="2" type="ORF">NCTC12022_01955</name>
</gene>
<reference evidence="1 3" key="1">
    <citation type="submission" date="2015-11" db="EMBL/GenBank/DDBJ databases">
        <title>Genomic analysis of 38 Legionella species identifies large and diverse effector repertoires.</title>
        <authorList>
            <person name="Burstein D."/>
            <person name="Amaro F."/>
            <person name="Zusman T."/>
            <person name="Lifshitz Z."/>
            <person name="Cohen O."/>
            <person name="Gilbert J.A."/>
            <person name="Pupko T."/>
            <person name="Shuman H.A."/>
            <person name="Segal G."/>
        </authorList>
    </citation>
    <scope>NUCLEOTIDE SEQUENCE [LARGE SCALE GENOMIC DNA]</scope>
    <source>
        <strain evidence="1 3">WO-44C</strain>
    </source>
</reference>
<name>A0A0W0U3M9_9GAMM</name>
<reference evidence="2 4" key="2">
    <citation type="submission" date="2018-06" db="EMBL/GenBank/DDBJ databases">
        <authorList>
            <consortium name="Pathogen Informatics"/>
            <person name="Doyle S."/>
        </authorList>
    </citation>
    <scope>NUCLEOTIDE SEQUENCE [LARGE SCALE GENOMIC DNA]</scope>
    <source>
        <strain evidence="2 4">NCTC12022</strain>
    </source>
</reference>
<proteinExistence type="predicted"/>
<evidence type="ECO:0000313" key="3">
    <source>
        <dbReference type="Proteomes" id="UP000054698"/>
    </source>
</evidence>
<accession>A0A0W0U3M9</accession>